<dbReference type="EMBL" id="RCZG01000008">
    <property type="protein sequence ID" value="TPG32392.1"/>
    <property type="molecule type" value="Genomic_DNA"/>
</dbReference>
<evidence type="ECO:0000313" key="5">
    <source>
        <dbReference type="EMBL" id="TPG32392.1"/>
    </source>
</evidence>
<protein>
    <submittedName>
        <fullName evidence="5">TetR/AcrR family transcriptional regulator</fullName>
    </submittedName>
</protein>
<feature type="domain" description="HTH tetR-type" evidence="4">
    <location>
        <begin position="63"/>
        <end position="123"/>
    </location>
</feature>
<dbReference type="InterPro" id="IPR001647">
    <property type="entry name" value="HTH_TetR"/>
</dbReference>
<dbReference type="PANTHER" id="PTHR30055:SF237">
    <property type="entry name" value="TRANSCRIPTIONAL REPRESSOR MCE3R"/>
    <property type="match status" value="1"/>
</dbReference>
<evidence type="ECO:0000256" key="1">
    <source>
        <dbReference type="ARBA" id="ARBA00023125"/>
    </source>
</evidence>
<feature type="region of interest" description="Disordered" evidence="3">
    <location>
        <begin position="1"/>
        <end position="31"/>
    </location>
</feature>
<dbReference type="PROSITE" id="PS50977">
    <property type="entry name" value="HTH_TETR_2"/>
    <property type="match status" value="1"/>
</dbReference>
<dbReference type="Pfam" id="PF00440">
    <property type="entry name" value="TetR_N"/>
    <property type="match status" value="1"/>
</dbReference>
<gene>
    <name evidence="5" type="ORF">EAH80_19090</name>
</gene>
<dbReference type="GO" id="GO:0003700">
    <property type="term" value="F:DNA-binding transcription factor activity"/>
    <property type="evidence" value="ECO:0007669"/>
    <property type="project" value="TreeGrafter"/>
</dbReference>
<accession>A0A502E6D6</accession>
<dbReference type="AlphaFoldDB" id="A0A502E6D6"/>
<evidence type="ECO:0000313" key="6">
    <source>
        <dbReference type="Proteomes" id="UP000320095"/>
    </source>
</evidence>
<evidence type="ECO:0000256" key="3">
    <source>
        <dbReference type="SAM" id="MobiDB-lite"/>
    </source>
</evidence>
<dbReference type="InterPro" id="IPR050109">
    <property type="entry name" value="HTH-type_TetR-like_transc_reg"/>
</dbReference>
<dbReference type="PRINTS" id="PR00455">
    <property type="entry name" value="HTHTETR"/>
</dbReference>
<keyword evidence="1 2" id="KW-0238">DNA-binding</keyword>
<proteinExistence type="predicted"/>
<dbReference type="PANTHER" id="PTHR30055">
    <property type="entry name" value="HTH-TYPE TRANSCRIPTIONAL REGULATOR RUTR"/>
    <property type="match status" value="1"/>
</dbReference>
<dbReference type="Gene3D" id="1.10.10.60">
    <property type="entry name" value="Homeodomain-like"/>
    <property type="match status" value="1"/>
</dbReference>
<dbReference type="SUPFAM" id="SSF46689">
    <property type="entry name" value="Homeodomain-like"/>
    <property type="match status" value="1"/>
</dbReference>
<organism evidence="5 6">
    <name type="scientific">Mycolicibacterium hodleri</name>
    <dbReference type="NCBI Taxonomy" id="49897"/>
    <lineage>
        <taxon>Bacteria</taxon>
        <taxon>Bacillati</taxon>
        <taxon>Actinomycetota</taxon>
        <taxon>Actinomycetes</taxon>
        <taxon>Mycobacteriales</taxon>
        <taxon>Mycobacteriaceae</taxon>
        <taxon>Mycolicibacterium</taxon>
    </lineage>
</organism>
<dbReference type="Gene3D" id="1.10.357.10">
    <property type="entry name" value="Tetracycline Repressor, domain 2"/>
    <property type="match status" value="1"/>
</dbReference>
<reference evidence="5 6" key="1">
    <citation type="journal article" date="2019" name="Environ. Microbiol.">
        <title>Species interactions and distinct microbial communities in high Arctic permafrost affected cryosols are associated with the CH4 and CO2 gas fluxes.</title>
        <authorList>
            <person name="Altshuler I."/>
            <person name="Hamel J."/>
            <person name="Turney S."/>
            <person name="Magnuson E."/>
            <person name="Levesque R."/>
            <person name="Greer C."/>
            <person name="Whyte L.G."/>
        </authorList>
    </citation>
    <scope>NUCLEOTIDE SEQUENCE [LARGE SCALE GENOMIC DNA]</scope>
    <source>
        <strain evidence="5 6">S5.20</strain>
    </source>
</reference>
<dbReference type="InterPro" id="IPR009057">
    <property type="entry name" value="Homeodomain-like_sf"/>
</dbReference>
<name>A0A502E6D6_9MYCO</name>
<dbReference type="Pfam" id="PF17932">
    <property type="entry name" value="TetR_C_24"/>
    <property type="match status" value="1"/>
</dbReference>
<evidence type="ECO:0000259" key="4">
    <source>
        <dbReference type="PROSITE" id="PS50977"/>
    </source>
</evidence>
<sequence length="249" mass="27406">MTIGKETLSLASRSDGRNASPAEPRPTCANRRSGVGINAGYVTIELATMYATAIGHGRYDVAVTREEQILTVATDLFFEKGYGHVGVDEIGQVVGLTGPALYRHFRGKGDILAALFDRAIDGILTATVRPMDDPFAELAFRVRAHARFVTDEHKLASVWIREGRSLTPEHRKRLRRRELSYVNQWVDNLHRCYPEKGSEELELASLTALGTLNSVSNWPLKPLTNTGLSESISVFVLAGLETTGRSDPL</sequence>
<dbReference type="InterPro" id="IPR041490">
    <property type="entry name" value="KstR2_TetR_C"/>
</dbReference>
<comment type="caution">
    <text evidence="5">The sequence shown here is derived from an EMBL/GenBank/DDBJ whole genome shotgun (WGS) entry which is preliminary data.</text>
</comment>
<keyword evidence="6" id="KW-1185">Reference proteome</keyword>
<dbReference type="GO" id="GO:0000976">
    <property type="term" value="F:transcription cis-regulatory region binding"/>
    <property type="evidence" value="ECO:0007669"/>
    <property type="project" value="TreeGrafter"/>
</dbReference>
<dbReference type="Proteomes" id="UP000320095">
    <property type="component" value="Unassembled WGS sequence"/>
</dbReference>
<evidence type="ECO:0000256" key="2">
    <source>
        <dbReference type="PROSITE-ProRule" id="PRU00335"/>
    </source>
</evidence>
<feature type="DNA-binding region" description="H-T-H motif" evidence="2">
    <location>
        <begin position="86"/>
        <end position="105"/>
    </location>
</feature>